<evidence type="ECO:0000259" key="2">
    <source>
        <dbReference type="PROSITE" id="PS50943"/>
    </source>
</evidence>
<keyword evidence="4" id="KW-1185">Reference proteome</keyword>
<accession>A0ABN3QM88</accession>
<feature type="region of interest" description="Disordered" evidence="1">
    <location>
        <begin position="72"/>
        <end position="98"/>
    </location>
</feature>
<dbReference type="InterPro" id="IPR010982">
    <property type="entry name" value="Lambda_DNA-bd_dom_sf"/>
</dbReference>
<evidence type="ECO:0000256" key="1">
    <source>
        <dbReference type="SAM" id="MobiDB-lite"/>
    </source>
</evidence>
<evidence type="ECO:0000313" key="3">
    <source>
        <dbReference type="EMBL" id="GAA2630144.1"/>
    </source>
</evidence>
<dbReference type="EMBL" id="BAAARJ010000018">
    <property type="protein sequence ID" value="GAA2630144.1"/>
    <property type="molecule type" value="Genomic_DNA"/>
</dbReference>
<dbReference type="InterPro" id="IPR001387">
    <property type="entry name" value="Cro/C1-type_HTH"/>
</dbReference>
<feature type="compositionally biased region" description="Basic and acidic residues" evidence="1">
    <location>
        <begin position="78"/>
        <end position="97"/>
    </location>
</feature>
<protein>
    <recommendedName>
        <fullName evidence="2">HTH cro/C1-type domain-containing protein</fullName>
    </recommendedName>
</protein>
<dbReference type="CDD" id="cd00093">
    <property type="entry name" value="HTH_XRE"/>
    <property type="match status" value="1"/>
</dbReference>
<dbReference type="Proteomes" id="UP001501447">
    <property type="component" value="Unassembled WGS sequence"/>
</dbReference>
<feature type="domain" description="HTH cro/C1-type" evidence="2">
    <location>
        <begin position="12"/>
        <end position="66"/>
    </location>
</feature>
<name>A0ABN3QM88_9ACTN</name>
<proteinExistence type="predicted"/>
<gene>
    <name evidence="3" type="ORF">GCM10009863_52030</name>
</gene>
<dbReference type="RefSeq" id="WP_344569004.1">
    <property type="nucleotide sequence ID" value="NZ_BAAARJ010000018.1"/>
</dbReference>
<sequence>MVSDWGRLGAELKKARKAARITQETMAEQLGVSRSAIQAIDRGDSKRVTPTIRAYAQAIGWDSTAVATVLAGGNAKLTEPEGRQTEPGDTSEARGDAPADLPLRVVHSLSEGTLIDATVIDLPVSSTDVRMTVVVRGKPGASPDEIKKALEAWERAERHLQHLDDDTNGT</sequence>
<dbReference type="SUPFAM" id="SSF47413">
    <property type="entry name" value="lambda repressor-like DNA-binding domains"/>
    <property type="match status" value="1"/>
</dbReference>
<comment type="caution">
    <text evidence="3">The sequence shown here is derived from an EMBL/GenBank/DDBJ whole genome shotgun (WGS) entry which is preliminary data.</text>
</comment>
<dbReference type="Gene3D" id="1.10.260.40">
    <property type="entry name" value="lambda repressor-like DNA-binding domains"/>
    <property type="match status" value="1"/>
</dbReference>
<organism evidence="3 4">
    <name type="scientific">Streptomyces axinellae</name>
    <dbReference type="NCBI Taxonomy" id="552788"/>
    <lineage>
        <taxon>Bacteria</taxon>
        <taxon>Bacillati</taxon>
        <taxon>Actinomycetota</taxon>
        <taxon>Actinomycetes</taxon>
        <taxon>Kitasatosporales</taxon>
        <taxon>Streptomycetaceae</taxon>
        <taxon>Streptomyces</taxon>
    </lineage>
</organism>
<dbReference type="PROSITE" id="PS50943">
    <property type="entry name" value="HTH_CROC1"/>
    <property type="match status" value="1"/>
</dbReference>
<evidence type="ECO:0000313" key="4">
    <source>
        <dbReference type="Proteomes" id="UP001501447"/>
    </source>
</evidence>
<reference evidence="3 4" key="1">
    <citation type="journal article" date="2019" name="Int. J. Syst. Evol. Microbiol.">
        <title>The Global Catalogue of Microorganisms (GCM) 10K type strain sequencing project: providing services to taxonomists for standard genome sequencing and annotation.</title>
        <authorList>
            <consortium name="The Broad Institute Genomics Platform"/>
            <consortium name="The Broad Institute Genome Sequencing Center for Infectious Disease"/>
            <person name="Wu L."/>
            <person name="Ma J."/>
        </authorList>
    </citation>
    <scope>NUCLEOTIDE SEQUENCE [LARGE SCALE GENOMIC DNA]</scope>
    <source>
        <strain evidence="3 4">JCM 16373</strain>
    </source>
</reference>
<dbReference type="Pfam" id="PF13560">
    <property type="entry name" value="HTH_31"/>
    <property type="match status" value="1"/>
</dbReference>
<dbReference type="SMART" id="SM00530">
    <property type="entry name" value="HTH_XRE"/>
    <property type="match status" value="1"/>
</dbReference>